<feature type="chain" id="PRO_5035742901" description="Transmembrane protein" evidence="1">
    <location>
        <begin position="22"/>
        <end position="325"/>
    </location>
</feature>
<sequence>MKIPVILQLFVLCKCIKFSLTVRCACNEYDEEQCILSYYCSWNGSSCIDLQCQYQQEEYCNAIMTEFQCKWNETLKVCQSYSYQCSELLMNECQNTMYYLDCFWFANQCKPHECTDYIGCNPDQCSSSPQGCAHKVDNLNCSSYTQDTCIKYDGYGSGCAYSIMNGCFDLRSSCQDYSESISFCNTMCYYDIHSQQCIPQECSQITVKSKCKSFISEIPNQQFIPCKWSNGQCKELDIQDYKDIDLNKCKIFSINSFWQDSTQTCKLCNSFVSHPQYNQKQRKNVTKNNNQSSLNDTQDILENQQNQQNSIYILQLLLISYAFII</sequence>
<evidence type="ECO:0000256" key="1">
    <source>
        <dbReference type="SAM" id="SignalP"/>
    </source>
</evidence>
<organism evidence="2 3">
    <name type="scientific">Paramecium primaurelia</name>
    <dbReference type="NCBI Taxonomy" id="5886"/>
    <lineage>
        <taxon>Eukaryota</taxon>
        <taxon>Sar</taxon>
        <taxon>Alveolata</taxon>
        <taxon>Ciliophora</taxon>
        <taxon>Intramacronucleata</taxon>
        <taxon>Oligohymenophorea</taxon>
        <taxon>Peniculida</taxon>
        <taxon>Parameciidae</taxon>
        <taxon>Paramecium</taxon>
    </lineage>
</organism>
<reference evidence="2" key="1">
    <citation type="submission" date="2021-01" db="EMBL/GenBank/DDBJ databases">
        <authorList>
            <consortium name="Genoscope - CEA"/>
            <person name="William W."/>
        </authorList>
    </citation>
    <scope>NUCLEOTIDE SEQUENCE</scope>
</reference>
<feature type="signal peptide" evidence="1">
    <location>
        <begin position="1"/>
        <end position="21"/>
    </location>
</feature>
<gene>
    <name evidence="2" type="ORF">PPRIM_AZ9-3.1.T0660203</name>
</gene>
<keyword evidence="1" id="KW-0732">Signal</keyword>
<dbReference type="EMBL" id="CAJJDM010000068">
    <property type="protein sequence ID" value="CAD8081854.1"/>
    <property type="molecule type" value="Genomic_DNA"/>
</dbReference>
<dbReference type="Proteomes" id="UP000688137">
    <property type="component" value="Unassembled WGS sequence"/>
</dbReference>
<protein>
    <recommendedName>
        <fullName evidence="4">Transmembrane protein</fullName>
    </recommendedName>
</protein>
<comment type="caution">
    <text evidence="2">The sequence shown here is derived from an EMBL/GenBank/DDBJ whole genome shotgun (WGS) entry which is preliminary data.</text>
</comment>
<accession>A0A8S1N475</accession>
<evidence type="ECO:0008006" key="4">
    <source>
        <dbReference type="Google" id="ProtNLM"/>
    </source>
</evidence>
<name>A0A8S1N475_PARPR</name>
<proteinExistence type="predicted"/>
<dbReference type="AlphaFoldDB" id="A0A8S1N475"/>
<evidence type="ECO:0000313" key="3">
    <source>
        <dbReference type="Proteomes" id="UP000688137"/>
    </source>
</evidence>
<evidence type="ECO:0000313" key="2">
    <source>
        <dbReference type="EMBL" id="CAD8081854.1"/>
    </source>
</evidence>
<keyword evidence="3" id="KW-1185">Reference proteome</keyword>